<evidence type="ECO:0000313" key="1">
    <source>
        <dbReference type="Proteomes" id="UP000887540"/>
    </source>
</evidence>
<name>A0A914D9G0_9BILA</name>
<organism evidence="1 2">
    <name type="scientific">Acrobeloides nanus</name>
    <dbReference type="NCBI Taxonomy" id="290746"/>
    <lineage>
        <taxon>Eukaryota</taxon>
        <taxon>Metazoa</taxon>
        <taxon>Ecdysozoa</taxon>
        <taxon>Nematoda</taxon>
        <taxon>Chromadorea</taxon>
        <taxon>Rhabditida</taxon>
        <taxon>Tylenchina</taxon>
        <taxon>Cephalobomorpha</taxon>
        <taxon>Cephaloboidea</taxon>
        <taxon>Cephalobidae</taxon>
        <taxon>Acrobeloides</taxon>
    </lineage>
</organism>
<protein>
    <submittedName>
        <fullName evidence="2">Uncharacterized protein</fullName>
    </submittedName>
</protein>
<dbReference type="AlphaFoldDB" id="A0A914D9G0"/>
<dbReference type="WBParaSite" id="ACRNAN_scaffold2080.g27731.t1">
    <property type="protein sequence ID" value="ACRNAN_scaffold2080.g27731.t1"/>
    <property type="gene ID" value="ACRNAN_scaffold2080.g27731"/>
</dbReference>
<evidence type="ECO:0000313" key="2">
    <source>
        <dbReference type="WBParaSite" id="ACRNAN_scaffold2080.g27731.t1"/>
    </source>
</evidence>
<dbReference type="Proteomes" id="UP000887540">
    <property type="component" value="Unplaced"/>
</dbReference>
<proteinExistence type="predicted"/>
<accession>A0A914D9G0</accession>
<sequence>MGDYSLQRTASSAFIHRSTSQPNILLTRTYSVPDLSAYYRSSEKYKPQWPKRYVYNPYAYWSDQNDYWYDKHSTWRRNDWGAPSYPSYNRRTYPITHYSVYTSDLYTRPYRSYYPKNLPDYTFNYSYYPNKYRPLSYTTAWV</sequence>
<reference evidence="2" key="1">
    <citation type="submission" date="2022-11" db="UniProtKB">
        <authorList>
            <consortium name="WormBaseParasite"/>
        </authorList>
    </citation>
    <scope>IDENTIFICATION</scope>
</reference>
<keyword evidence="1" id="KW-1185">Reference proteome</keyword>